<dbReference type="UniPathway" id="UPA00222"/>
<gene>
    <name evidence="9" type="ORF">TRIADDRAFT_52373</name>
</gene>
<comment type="pathway">
    <text evidence="2">Lipid metabolism; sphingolipid metabolism.</text>
</comment>
<keyword evidence="5 7" id="KW-1133">Transmembrane helix</keyword>
<evidence type="ECO:0000256" key="4">
    <source>
        <dbReference type="ARBA" id="ARBA00022692"/>
    </source>
</evidence>
<dbReference type="EMBL" id="DS985241">
    <property type="protein sequence ID" value="EDV28968.1"/>
    <property type="molecule type" value="Genomic_DNA"/>
</dbReference>
<evidence type="ECO:0000259" key="8">
    <source>
        <dbReference type="SMART" id="SM00724"/>
    </source>
</evidence>
<dbReference type="GO" id="GO:0046513">
    <property type="term" value="P:ceramide biosynthetic process"/>
    <property type="evidence" value="ECO:0000318"/>
    <property type="project" value="GO_Central"/>
</dbReference>
<feature type="transmembrane region" description="Helical" evidence="7">
    <location>
        <begin position="28"/>
        <end position="50"/>
    </location>
</feature>
<feature type="transmembrane region" description="Helical" evidence="7">
    <location>
        <begin position="155"/>
        <end position="179"/>
    </location>
</feature>
<comment type="subcellular location">
    <subcellularLocation>
        <location evidence="1">Membrane</location>
        <topology evidence="1">Multi-pass membrane protein</topology>
    </subcellularLocation>
</comment>
<name>B3RI72_TRIAD</name>
<keyword evidence="4 7" id="KW-0812">Transmembrane</keyword>
<evidence type="ECO:0000313" key="10">
    <source>
        <dbReference type="Proteomes" id="UP000009022"/>
    </source>
</evidence>
<evidence type="ECO:0000256" key="2">
    <source>
        <dbReference type="ARBA" id="ARBA00004760"/>
    </source>
</evidence>
<comment type="pathway">
    <text evidence="3">Sphingolipid metabolism.</text>
</comment>
<keyword evidence="10" id="KW-1185">Reference proteome</keyword>
<evidence type="ECO:0000256" key="7">
    <source>
        <dbReference type="SAM" id="Phobius"/>
    </source>
</evidence>
<organism evidence="9 10">
    <name type="scientific">Trichoplax adhaerens</name>
    <name type="common">Trichoplax reptans</name>
    <dbReference type="NCBI Taxonomy" id="10228"/>
    <lineage>
        <taxon>Eukaryota</taxon>
        <taxon>Metazoa</taxon>
        <taxon>Placozoa</taxon>
        <taxon>Uniplacotomia</taxon>
        <taxon>Trichoplacea</taxon>
        <taxon>Trichoplacidae</taxon>
        <taxon>Trichoplax</taxon>
    </lineage>
</organism>
<dbReference type="OrthoDB" id="537032at2759"/>
<feature type="transmembrane region" description="Helical" evidence="7">
    <location>
        <begin position="124"/>
        <end position="143"/>
    </location>
</feature>
<feature type="transmembrane region" description="Helical" evidence="7">
    <location>
        <begin position="70"/>
        <end position="91"/>
    </location>
</feature>
<dbReference type="RefSeq" id="XP_002108170.1">
    <property type="nucleotide sequence ID" value="XM_002108134.1"/>
</dbReference>
<dbReference type="PANTHER" id="PTHR12560">
    <property type="entry name" value="LONGEVITY ASSURANCE FACTOR 1 LAG1"/>
    <property type="match status" value="1"/>
</dbReference>
<dbReference type="GO" id="GO:0016020">
    <property type="term" value="C:membrane"/>
    <property type="evidence" value="ECO:0007669"/>
    <property type="project" value="UniProtKB-SubCell"/>
</dbReference>
<dbReference type="KEGG" id="tad:TRIADDRAFT_52373"/>
<dbReference type="AlphaFoldDB" id="B3RI72"/>
<sequence>MISSQPLANYLQLSELNKRKFPESLWKFAFYLVSWGYCYYLVMEAGYNIVDDPTNCFKDFKRGMDVPTDFKILYLIQGSFYVHSFYATLYMDERRKDTWVMLIHHAVADSLLFFSYSVRMVFRLYLYPIKVLYTAGHLAAYIIPDGPFYYSLNSLLWILFAMNIYWFGFISTSLIKIAFGLEKEIRDSREDEEEETVDRIITKETHQEINKSKISFRKQNSLNHTENNTSVEQQFRKYACTKFSKLARFRTSQIYHLTIASFIVKL</sequence>
<dbReference type="Pfam" id="PF03798">
    <property type="entry name" value="TRAM_LAG1_CLN8"/>
    <property type="match status" value="2"/>
</dbReference>
<evidence type="ECO:0000256" key="5">
    <source>
        <dbReference type="ARBA" id="ARBA00022989"/>
    </source>
</evidence>
<dbReference type="InterPro" id="IPR016439">
    <property type="entry name" value="Lag1/Lac1-like"/>
</dbReference>
<dbReference type="HOGENOM" id="CLU_1047066_0_0_1"/>
<accession>B3RI72</accession>
<dbReference type="SMART" id="SM00724">
    <property type="entry name" value="TLC"/>
    <property type="match status" value="1"/>
</dbReference>
<evidence type="ECO:0000256" key="1">
    <source>
        <dbReference type="ARBA" id="ARBA00004141"/>
    </source>
</evidence>
<dbReference type="STRING" id="10228.B3RI72"/>
<evidence type="ECO:0000313" key="9">
    <source>
        <dbReference type="EMBL" id="EDV28968.1"/>
    </source>
</evidence>
<dbReference type="CTD" id="6749385"/>
<reference evidence="9 10" key="1">
    <citation type="journal article" date="2008" name="Nature">
        <title>The Trichoplax genome and the nature of placozoans.</title>
        <authorList>
            <person name="Srivastava M."/>
            <person name="Begovic E."/>
            <person name="Chapman J."/>
            <person name="Putnam N.H."/>
            <person name="Hellsten U."/>
            <person name="Kawashima T."/>
            <person name="Kuo A."/>
            <person name="Mitros T."/>
            <person name="Salamov A."/>
            <person name="Carpenter M.L."/>
            <person name="Signorovitch A.Y."/>
            <person name="Moreno M.A."/>
            <person name="Kamm K."/>
            <person name="Grimwood J."/>
            <person name="Schmutz J."/>
            <person name="Shapiro H."/>
            <person name="Grigoriev I.V."/>
            <person name="Buss L.W."/>
            <person name="Schierwater B."/>
            <person name="Dellaporta S.L."/>
            <person name="Rokhsar D.S."/>
        </authorList>
    </citation>
    <scope>NUCLEOTIDE SEQUENCE [LARGE SCALE GENOMIC DNA]</scope>
    <source>
        <strain evidence="9 10">Grell-BS-1999</strain>
    </source>
</reference>
<protein>
    <recommendedName>
        <fullName evidence="8">TLC domain-containing protein</fullName>
    </recommendedName>
</protein>
<dbReference type="GO" id="GO:0050291">
    <property type="term" value="F:sphingosine N-acyltransferase activity"/>
    <property type="evidence" value="ECO:0000318"/>
    <property type="project" value="GO_Central"/>
</dbReference>
<feature type="domain" description="TLC" evidence="8">
    <location>
        <begin position="19"/>
        <end position="179"/>
    </location>
</feature>
<dbReference type="GeneID" id="6749385"/>
<dbReference type="InterPro" id="IPR006634">
    <property type="entry name" value="TLC-dom"/>
</dbReference>
<dbReference type="PANTHER" id="PTHR12560:SF58">
    <property type="entry name" value="CERAMIDE SYNTHASE 1"/>
    <property type="match status" value="1"/>
</dbReference>
<evidence type="ECO:0000256" key="3">
    <source>
        <dbReference type="ARBA" id="ARBA00004991"/>
    </source>
</evidence>
<dbReference type="Proteomes" id="UP000009022">
    <property type="component" value="Unassembled WGS sequence"/>
</dbReference>
<dbReference type="PhylomeDB" id="B3RI72"/>
<dbReference type="eggNOG" id="KOG1607">
    <property type="taxonomic scope" value="Eukaryota"/>
</dbReference>
<keyword evidence="6 7" id="KW-0472">Membrane</keyword>
<dbReference type="InParanoid" id="B3RI72"/>
<proteinExistence type="predicted"/>
<evidence type="ECO:0000256" key="6">
    <source>
        <dbReference type="ARBA" id="ARBA00023136"/>
    </source>
</evidence>